<sequence length="56" mass="5580">MGAASCNLQGEKAVAQAGKRGRTAGGTGGSAWRADEGKQGSTVSAQQQIWNACLAS</sequence>
<dbReference type="Proteomes" id="UP000000763">
    <property type="component" value="Chromosome 7"/>
</dbReference>
<reference evidence="3" key="2">
    <citation type="journal article" date="2008" name="Nucleic Acids Res.">
        <title>The rice annotation project database (RAP-DB): 2008 update.</title>
        <authorList>
            <consortium name="The rice annotation project (RAP)"/>
        </authorList>
    </citation>
    <scope>GENOME REANNOTATION</scope>
    <source>
        <strain evidence="3">cv. Nipponbare</strain>
    </source>
</reference>
<organism evidence="2 3">
    <name type="scientific">Oryza sativa subsp. japonica</name>
    <name type="common">Rice</name>
    <dbReference type="NCBI Taxonomy" id="39947"/>
    <lineage>
        <taxon>Eukaryota</taxon>
        <taxon>Viridiplantae</taxon>
        <taxon>Streptophyta</taxon>
        <taxon>Embryophyta</taxon>
        <taxon>Tracheophyta</taxon>
        <taxon>Spermatophyta</taxon>
        <taxon>Magnoliopsida</taxon>
        <taxon>Liliopsida</taxon>
        <taxon>Poales</taxon>
        <taxon>Poaceae</taxon>
        <taxon>BOP clade</taxon>
        <taxon>Oryzoideae</taxon>
        <taxon>Oryzeae</taxon>
        <taxon>Oryzinae</taxon>
        <taxon>Oryza</taxon>
        <taxon>Oryza sativa</taxon>
    </lineage>
</organism>
<evidence type="ECO:0000313" key="2">
    <source>
        <dbReference type="EMBL" id="BAC10121.1"/>
    </source>
</evidence>
<evidence type="ECO:0000313" key="3">
    <source>
        <dbReference type="Proteomes" id="UP000000763"/>
    </source>
</evidence>
<evidence type="ECO:0000256" key="1">
    <source>
        <dbReference type="SAM" id="MobiDB-lite"/>
    </source>
</evidence>
<accession>Q8LHQ3</accession>
<reference evidence="3" key="1">
    <citation type="journal article" date="2005" name="Nature">
        <title>The map-based sequence of the rice genome.</title>
        <authorList>
            <consortium name="International rice genome sequencing project (IRGSP)"/>
            <person name="Matsumoto T."/>
            <person name="Wu J."/>
            <person name="Kanamori H."/>
            <person name="Katayose Y."/>
            <person name="Fujisawa M."/>
            <person name="Namiki N."/>
            <person name="Mizuno H."/>
            <person name="Yamamoto K."/>
            <person name="Antonio B.A."/>
            <person name="Baba T."/>
            <person name="Sakata K."/>
            <person name="Nagamura Y."/>
            <person name="Aoki H."/>
            <person name="Arikawa K."/>
            <person name="Arita K."/>
            <person name="Bito T."/>
            <person name="Chiden Y."/>
            <person name="Fujitsuka N."/>
            <person name="Fukunaka R."/>
            <person name="Hamada M."/>
            <person name="Harada C."/>
            <person name="Hayashi A."/>
            <person name="Hijishita S."/>
            <person name="Honda M."/>
            <person name="Hosokawa S."/>
            <person name="Ichikawa Y."/>
            <person name="Idonuma A."/>
            <person name="Iijima M."/>
            <person name="Ikeda M."/>
            <person name="Ikeno M."/>
            <person name="Ito K."/>
            <person name="Ito S."/>
            <person name="Ito T."/>
            <person name="Ito Y."/>
            <person name="Ito Y."/>
            <person name="Iwabuchi A."/>
            <person name="Kamiya K."/>
            <person name="Karasawa W."/>
            <person name="Kurita K."/>
            <person name="Katagiri S."/>
            <person name="Kikuta A."/>
            <person name="Kobayashi H."/>
            <person name="Kobayashi N."/>
            <person name="Machita K."/>
            <person name="Maehara T."/>
            <person name="Masukawa M."/>
            <person name="Mizubayashi T."/>
            <person name="Mukai Y."/>
            <person name="Nagasaki H."/>
            <person name="Nagata Y."/>
            <person name="Naito S."/>
            <person name="Nakashima M."/>
            <person name="Nakama Y."/>
            <person name="Nakamichi Y."/>
            <person name="Nakamura M."/>
            <person name="Meguro A."/>
            <person name="Negishi M."/>
            <person name="Ohta I."/>
            <person name="Ohta T."/>
            <person name="Okamoto M."/>
            <person name="Ono N."/>
            <person name="Saji S."/>
            <person name="Sakaguchi M."/>
            <person name="Sakai K."/>
            <person name="Shibata M."/>
            <person name="Shimokawa T."/>
            <person name="Song J."/>
            <person name="Takazaki Y."/>
            <person name="Terasawa K."/>
            <person name="Tsugane M."/>
            <person name="Tsuji K."/>
            <person name="Ueda S."/>
            <person name="Waki K."/>
            <person name="Yamagata H."/>
            <person name="Yamamoto M."/>
            <person name="Yamamoto S."/>
            <person name="Yamane H."/>
            <person name="Yoshiki S."/>
            <person name="Yoshihara R."/>
            <person name="Yukawa K."/>
            <person name="Zhong H."/>
            <person name="Yano M."/>
            <person name="Yuan Q."/>
            <person name="Ouyang S."/>
            <person name="Liu J."/>
            <person name="Jones K.M."/>
            <person name="Gansberger K."/>
            <person name="Moffat K."/>
            <person name="Hill J."/>
            <person name="Bera J."/>
            <person name="Fadrosh D."/>
            <person name="Jin S."/>
            <person name="Johri S."/>
            <person name="Kim M."/>
            <person name="Overton L."/>
            <person name="Reardon M."/>
            <person name="Tsitrin T."/>
            <person name="Vuong H."/>
            <person name="Weaver B."/>
            <person name="Ciecko A."/>
            <person name="Tallon L."/>
            <person name="Jackson J."/>
            <person name="Pai G."/>
            <person name="Aken S.V."/>
            <person name="Utterback T."/>
            <person name="Reidmuller S."/>
            <person name="Feldblyum T."/>
            <person name="Hsiao J."/>
            <person name="Zismann V."/>
            <person name="Iobst S."/>
            <person name="de Vazeille A.R."/>
            <person name="Buell C.R."/>
            <person name="Ying K."/>
            <person name="Li Y."/>
            <person name="Lu T."/>
            <person name="Huang Y."/>
            <person name="Zhao Q."/>
            <person name="Feng Q."/>
            <person name="Zhang L."/>
            <person name="Zhu J."/>
            <person name="Weng Q."/>
            <person name="Mu J."/>
            <person name="Lu Y."/>
            <person name="Fan D."/>
            <person name="Liu Y."/>
            <person name="Guan J."/>
            <person name="Zhang Y."/>
            <person name="Yu S."/>
            <person name="Liu X."/>
            <person name="Zhang Y."/>
            <person name="Hong G."/>
            <person name="Han B."/>
            <person name="Choisne N."/>
            <person name="Demange N."/>
            <person name="Orjeda G."/>
            <person name="Samain S."/>
            <person name="Cattolico L."/>
            <person name="Pelletier E."/>
            <person name="Couloux A."/>
            <person name="Segurens B."/>
            <person name="Wincker P."/>
            <person name="D'Hont A."/>
            <person name="Scarpelli C."/>
            <person name="Weissenbach J."/>
            <person name="Salanoubat M."/>
            <person name="Quetier F."/>
            <person name="Yu Y."/>
            <person name="Kim H.R."/>
            <person name="Rambo T."/>
            <person name="Currie J."/>
            <person name="Collura K."/>
            <person name="Luo M."/>
            <person name="Yang T."/>
            <person name="Ammiraju J.S.S."/>
            <person name="Engler F."/>
            <person name="Soderlund C."/>
            <person name="Wing R.A."/>
            <person name="Palmer L.E."/>
            <person name="de la Bastide M."/>
            <person name="Spiegel L."/>
            <person name="Nascimento L."/>
            <person name="Zutavern T."/>
            <person name="O'Shaughnessy A."/>
            <person name="Dike S."/>
            <person name="Dedhia N."/>
            <person name="Preston R."/>
            <person name="Balija V."/>
            <person name="McCombie W.R."/>
            <person name="Chow T."/>
            <person name="Chen H."/>
            <person name="Chung M."/>
            <person name="Chen C."/>
            <person name="Shaw J."/>
            <person name="Wu H."/>
            <person name="Hsiao K."/>
            <person name="Chao Y."/>
            <person name="Chu M."/>
            <person name="Cheng C."/>
            <person name="Hour A."/>
            <person name="Lee P."/>
            <person name="Lin S."/>
            <person name="Lin Y."/>
            <person name="Liou J."/>
            <person name="Liu S."/>
            <person name="Hsing Y."/>
            <person name="Raghuvanshi S."/>
            <person name="Mohanty A."/>
            <person name="Bharti A.K."/>
            <person name="Gaur A."/>
            <person name="Gupta V."/>
            <person name="Kumar D."/>
            <person name="Ravi V."/>
            <person name="Vij S."/>
            <person name="Kapur A."/>
            <person name="Khurana P."/>
            <person name="Khurana P."/>
            <person name="Khurana J.P."/>
            <person name="Tyagi A.K."/>
            <person name="Gaikwad K."/>
            <person name="Singh A."/>
            <person name="Dalal V."/>
            <person name="Srivastava S."/>
            <person name="Dixit A."/>
            <person name="Pal A.K."/>
            <person name="Ghazi I.A."/>
            <person name="Yadav M."/>
            <person name="Pandit A."/>
            <person name="Bhargava A."/>
            <person name="Sureshbabu K."/>
            <person name="Batra K."/>
            <person name="Sharma T.R."/>
            <person name="Mohapatra T."/>
            <person name="Singh N.K."/>
            <person name="Messing J."/>
            <person name="Nelson A.B."/>
            <person name="Fuks G."/>
            <person name="Kavchok S."/>
            <person name="Keizer G."/>
            <person name="Linton E."/>
            <person name="Llaca V."/>
            <person name="Song R."/>
            <person name="Tanyolac B."/>
            <person name="Young S."/>
            <person name="Ho-Il K."/>
            <person name="Hahn J.H."/>
            <person name="Sangsakoo G."/>
            <person name="Vanavichit A."/>
            <person name="de Mattos Luiz.A.T."/>
            <person name="Zimmer P.D."/>
            <person name="Malone G."/>
            <person name="Dellagostin O."/>
            <person name="de Oliveira A.C."/>
            <person name="Bevan M."/>
            <person name="Bancroft I."/>
            <person name="Minx P."/>
            <person name="Cordum H."/>
            <person name="Wilson R."/>
            <person name="Cheng Z."/>
            <person name="Jin W."/>
            <person name="Jiang J."/>
            <person name="Leong S.A."/>
            <person name="Iwama H."/>
            <person name="Gojobori T."/>
            <person name="Itoh T."/>
            <person name="Niimura Y."/>
            <person name="Fujii Y."/>
            <person name="Habara T."/>
            <person name="Sakai H."/>
            <person name="Sato Y."/>
            <person name="Wilson G."/>
            <person name="Kumar K."/>
            <person name="McCouch S."/>
            <person name="Juretic N."/>
            <person name="Hoen D."/>
            <person name="Wright S."/>
            <person name="Bruskiewich R."/>
            <person name="Bureau T."/>
            <person name="Miyao A."/>
            <person name="Hirochika H."/>
            <person name="Nishikawa T."/>
            <person name="Kadowaki K."/>
            <person name="Sugiura M."/>
            <person name="Burr B."/>
            <person name="Sasaki T."/>
        </authorList>
    </citation>
    <scope>NUCLEOTIDE SEQUENCE [LARGE SCALE GENOMIC DNA]</scope>
    <source>
        <strain evidence="3">cv. Nipponbare</strain>
    </source>
</reference>
<feature type="region of interest" description="Disordered" evidence="1">
    <location>
        <begin position="1"/>
        <end position="44"/>
    </location>
</feature>
<gene>
    <name evidence="2" type="primary">P0560B08.116</name>
</gene>
<name>Q8LHQ3_ORYSJ</name>
<proteinExistence type="predicted"/>
<dbReference type="EMBL" id="AP004309">
    <property type="protein sequence ID" value="BAC10121.1"/>
    <property type="molecule type" value="Genomic_DNA"/>
</dbReference>
<protein>
    <submittedName>
        <fullName evidence="2">Uncharacterized protein</fullName>
    </submittedName>
</protein>
<dbReference type="AlphaFoldDB" id="Q8LHQ3"/>